<evidence type="ECO:0000313" key="1">
    <source>
        <dbReference type="EMBL" id="CAK9256161.1"/>
    </source>
</evidence>
<proteinExistence type="predicted"/>
<evidence type="ECO:0000313" key="2">
    <source>
        <dbReference type="Proteomes" id="UP001497444"/>
    </source>
</evidence>
<name>A0ABP0VP00_9BRYO</name>
<gene>
    <name evidence="1" type="ORF">CSSPJE1EN1_LOCUS1639</name>
</gene>
<protein>
    <submittedName>
        <fullName evidence="1">Uncharacterized protein</fullName>
    </submittedName>
</protein>
<reference evidence="1 2" key="1">
    <citation type="submission" date="2024-02" db="EMBL/GenBank/DDBJ databases">
        <authorList>
            <consortium name="ELIXIR-Norway"/>
            <consortium name="Elixir Norway"/>
        </authorList>
    </citation>
    <scope>NUCLEOTIDE SEQUENCE [LARGE SCALE GENOMIC DNA]</scope>
</reference>
<dbReference type="EMBL" id="OZ020096">
    <property type="protein sequence ID" value="CAK9256161.1"/>
    <property type="molecule type" value="Genomic_DNA"/>
</dbReference>
<dbReference type="Proteomes" id="UP001497444">
    <property type="component" value="Chromosome 1"/>
</dbReference>
<accession>A0ABP0VP00</accession>
<organism evidence="1 2">
    <name type="scientific">Sphagnum jensenii</name>
    <dbReference type="NCBI Taxonomy" id="128206"/>
    <lineage>
        <taxon>Eukaryota</taxon>
        <taxon>Viridiplantae</taxon>
        <taxon>Streptophyta</taxon>
        <taxon>Embryophyta</taxon>
        <taxon>Bryophyta</taxon>
        <taxon>Sphagnophytina</taxon>
        <taxon>Sphagnopsida</taxon>
        <taxon>Sphagnales</taxon>
        <taxon>Sphagnaceae</taxon>
        <taxon>Sphagnum</taxon>
    </lineage>
</organism>
<keyword evidence="2" id="KW-1185">Reference proteome</keyword>
<sequence length="105" mass="11646">MTKPAMREFLYAAPADAKPASSLSDSAHTSYYNRFNFKIALLPASSSSSSSSFYNFLLRLQSGISVNLLQLDATPKWHFCEEPPAAFSQNPALNRGFFEYVTVVL</sequence>